<proteinExistence type="predicted"/>
<dbReference type="InterPro" id="IPR029050">
    <property type="entry name" value="Immunoprotect_excell_Ig-like"/>
</dbReference>
<sequence>MTTPPTPAGWYPDPDGSGGQRYWDGAQWTEHRSPAAPEPTEPPPPAEPQASEQATTVVPLRPAGDHVGAHRASEPEPEPAATPEPGPTAVIPTFEPAPVPPPEPEPTPEPVAPSEPEPGPTAVINLGSSMPSAQATAPMASPPPPAEPSFAGAPLEPPPLGEPRAPDERRKLIIWFGSACAALLAVLVLVVIYGLFINKADTTSISAGPGSTSKSAAATTSTKSKTSTESTSESPTTASGSGAQASDGGLTFAITGTETASSVKYQDAPVTKNAQGEYIIVHMTVTNSGDAQGTFLATLQKLKAGGTTYSIDDEATAYLNGTWADLSAPGDTADLAIAFDVPSGTTAESLEVHGAPMSTGVEVPLS</sequence>
<evidence type="ECO:0000313" key="7">
    <source>
        <dbReference type="Proteomes" id="UP000247781"/>
    </source>
</evidence>
<feature type="compositionally biased region" description="Basic and acidic residues" evidence="2">
    <location>
        <begin position="63"/>
        <end position="74"/>
    </location>
</feature>
<evidence type="ECO:0000259" key="5">
    <source>
        <dbReference type="Pfam" id="PF11611"/>
    </source>
</evidence>
<dbReference type="RefSeq" id="WP_110319556.1">
    <property type="nucleotide sequence ID" value="NZ_QJJU01000030.1"/>
</dbReference>
<feature type="compositionally biased region" description="Low complexity" evidence="2">
    <location>
        <begin position="206"/>
        <end position="245"/>
    </location>
</feature>
<keyword evidence="1" id="KW-0732">Signal</keyword>
<keyword evidence="3" id="KW-0472">Membrane</keyword>
<keyword evidence="3" id="KW-1133">Transmembrane helix</keyword>
<feature type="domain" description="DUF4352" evidence="5">
    <location>
        <begin position="241"/>
        <end position="359"/>
    </location>
</feature>
<accession>A0A318H7K1</accession>
<feature type="compositionally biased region" description="Pro residues" evidence="2">
    <location>
        <begin position="95"/>
        <end position="119"/>
    </location>
</feature>
<dbReference type="InterPro" id="IPR029051">
    <property type="entry name" value="DUF4352"/>
</dbReference>
<reference evidence="7" key="1">
    <citation type="submission" date="2018-05" db="EMBL/GenBank/DDBJ databases">
        <authorList>
            <person name="Deangelis K."/>
            <person name="Huntemann M."/>
            <person name="Clum A."/>
            <person name="Pillay M."/>
            <person name="Palaniappan K."/>
            <person name="Varghese N."/>
            <person name="Mikhailova N."/>
            <person name="Stamatis D."/>
            <person name="Reddy T."/>
            <person name="Daum C."/>
            <person name="Shapiro N."/>
            <person name="Ivanova N."/>
            <person name="Kyrpides N."/>
            <person name="Woyke T."/>
        </authorList>
    </citation>
    <scope>NUCLEOTIDE SEQUENCE [LARGE SCALE GENOMIC DNA]</scope>
    <source>
        <strain evidence="7">GAS496</strain>
    </source>
</reference>
<dbReference type="Proteomes" id="UP000247781">
    <property type="component" value="Unassembled WGS sequence"/>
</dbReference>
<evidence type="ECO:0000256" key="3">
    <source>
        <dbReference type="SAM" id="Phobius"/>
    </source>
</evidence>
<evidence type="ECO:0000256" key="1">
    <source>
        <dbReference type="ARBA" id="ARBA00022729"/>
    </source>
</evidence>
<protein>
    <submittedName>
        <fullName evidence="6">Uncharacterized protein DUF2510</fullName>
    </submittedName>
</protein>
<reference evidence="6 7" key="2">
    <citation type="submission" date="2018-06" db="EMBL/GenBank/DDBJ databases">
        <title>Sequencing of bacterial isolates from soil warming experiment in Harvard Forest, Massachusetts, USA.</title>
        <authorList>
            <person name="Deangelis K.PhD."/>
        </authorList>
    </citation>
    <scope>NUCLEOTIDE SEQUENCE [LARGE SCALE GENOMIC DNA]</scope>
    <source>
        <strain evidence="6 7">GAS496</strain>
    </source>
</reference>
<feature type="compositionally biased region" description="Low complexity" evidence="2">
    <location>
        <begin position="128"/>
        <end position="139"/>
    </location>
</feature>
<dbReference type="InterPro" id="IPR018929">
    <property type="entry name" value="DUF2510"/>
</dbReference>
<keyword evidence="3" id="KW-0812">Transmembrane</keyword>
<dbReference type="AlphaFoldDB" id="A0A318H7K1"/>
<feature type="domain" description="DUF2510" evidence="4">
    <location>
        <begin position="8"/>
        <end position="39"/>
    </location>
</feature>
<feature type="region of interest" description="Disordered" evidence="2">
    <location>
        <begin position="1"/>
        <end position="164"/>
    </location>
</feature>
<feature type="compositionally biased region" description="Pro residues" evidence="2">
    <location>
        <begin position="36"/>
        <end position="47"/>
    </location>
</feature>
<feature type="transmembrane region" description="Helical" evidence="3">
    <location>
        <begin position="172"/>
        <end position="196"/>
    </location>
</feature>
<name>A0A318H7K1_9MYCO</name>
<gene>
    <name evidence="6" type="ORF">C8E89_13022</name>
</gene>
<dbReference type="EMBL" id="QJJU01000030">
    <property type="protein sequence ID" value="PXX01395.1"/>
    <property type="molecule type" value="Genomic_DNA"/>
</dbReference>
<evidence type="ECO:0000313" key="6">
    <source>
        <dbReference type="EMBL" id="PXX01395.1"/>
    </source>
</evidence>
<feature type="region of interest" description="Disordered" evidence="2">
    <location>
        <begin position="204"/>
        <end position="245"/>
    </location>
</feature>
<dbReference type="OrthoDB" id="3430849at2"/>
<dbReference type="Pfam" id="PF10708">
    <property type="entry name" value="DUF2510"/>
    <property type="match status" value="1"/>
</dbReference>
<evidence type="ECO:0000259" key="4">
    <source>
        <dbReference type="Pfam" id="PF10708"/>
    </source>
</evidence>
<keyword evidence="7" id="KW-1185">Reference proteome</keyword>
<dbReference type="Gene3D" id="2.60.40.1240">
    <property type="match status" value="1"/>
</dbReference>
<evidence type="ECO:0000256" key="2">
    <source>
        <dbReference type="SAM" id="MobiDB-lite"/>
    </source>
</evidence>
<organism evidence="6 7">
    <name type="scientific">Mycolicibacterium moriokaense</name>
    <dbReference type="NCBI Taxonomy" id="39691"/>
    <lineage>
        <taxon>Bacteria</taxon>
        <taxon>Bacillati</taxon>
        <taxon>Actinomycetota</taxon>
        <taxon>Actinomycetes</taxon>
        <taxon>Mycobacteriales</taxon>
        <taxon>Mycobacteriaceae</taxon>
        <taxon>Mycolicibacterium</taxon>
    </lineage>
</organism>
<comment type="caution">
    <text evidence="6">The sequence shown here is derived from an EMBL/GenBank/DDBJ whole genome shotgun (WGS) entry which is preliminary data.</text>
</comment>
<dbReference type="Pfam" id="PF11611">
    <property type="entry name" value="DUF4352"/>
    <property type="match status" value="1"/>
</dbReference>